<organism evidence="1 2">
    <name type="scientific">Oryza sativa subsp. japonica</name>
    <name type="common">Rice</name>
    <dbReference type="NCBI Taxonomy" id="39947"/>
    <lineage>
        <taxon>Eukaryota</taxon>
        <taxon>Viridiplantae</taxon>
        <taxon>Streptophyta</taxon>
        <taxon>Embryophyta</taxon>
        <taxon>Tracheophyta</taxon>
        <taxon>Spermatophyta</taxon>
        <taxon>Magnoliopsida</taxon>
        <taxon>Liliopsida</taxon>
        <taxon>Poales</taxon>
        <taxon>Poaceae</taxon>
        <taxon>BOP clade</taxon>
        <taxon>Oryzoideae</taxon>
        <taxon>Oryzeae</taxon>
        <taxon>Oryzinae</taxon>
        <taxon>Oryza</taxon>
        <taxon>Oryza sativa</taxon>
    </lineage>
</organism>
<reference evidence="1 2" key="3">
    <citation type="journal article" date="2013" name="Rice">
        <title>Improvement of the Oryza sativa Nipponbare reference genome using next generation sequence and optical map data.</title>
        <authorList>
            <person name="Kawahara Y."/>
            <person name="de la Bastide M."/>
            <person name="Hamilton J.P."/>
            <person name="Kanamori H."/>
            <person name="McCombie W.R."/>
            <person name="Ouyang S."/>
            <person name="Schwartz D.C."/>
            <person name="Tanaka T."/>
            <person name="Wu J."/>
            <person name="Zhou S."/>
            <person name="Childs K.L."/>
            <person name="Davidson R.M."/>
            <person name="Lin H."/>
            <person name="Quesada-Ocampo L."/>
            <person name="Vaillancourt B."/>
            <person name="Sakai H."/>
            <person name="Lee S.S."/>
            <person name="Kim J."/>
            <person name="Numa H."/>
            <person name="Itoh T."/>
            <person name="Buell C.R."/>
            <person name="Matsumoto T."/>
        </authorList>
    </citation>
    <scope>NUCLEOTIDE SEQUENCE [LARGE SCALE GENOMIC DNA]</scope>
    <source>
        <strain evidence="2">cv. Nipponbare</strain>
    </source>
</reference>
<proteinExistence type="predicted"/>
<dbReference type="AlphaFoldDB" id="A0A0P0XQF9"/>
<dbReference type="Proteomes" id="UP000059680">
    <property type="component" value="Chromosome 9"/>
</dbReference>
<dbReference type="Gramene" id="Os09t0514550-00">
    <property type="protein sequence ID" value="Os09t0514550-00"/>
    <property type="gene ID" value="Os09g0514550"/>
</dbReference>
<keyword evidence="2" id="KW-1185">Reference proteome</keyword>
<dbReference type="InParanoid" id="A0A0P0XQF9"/>
<reference evidence="1 2" key="2">
    <citation type="journal article" date="2013" name="Plant Cell Physiol.">
        <title>Rice Annotation Project Database (RAP-DB): an integrative and interactive database for rice genomics.</title>
        <authorList>
            <person name="Sakai H."/>
            <person name="Lee S.S."/>
            <person name="Tanaka T."/>
            <person name="Numa H."/>
            <person name="Kim J."/>
            <person name="Kawahara Y."/>
            <person name="Wakimoto H."/>
            <person name="Yang C.C."/>
            <person name="Iwamoto M."/>
            <person name="Abe T."/>
            <person name="Yamada Y."/>
            <person name="Muto A."/>
            <person name="Inokuchi H."/>
            <person name="Ikemura T."/>
            <person name="Matsumoto T."/>
            <person name="Sasaki T."/>
            <person name="Itoh T."/>
        </authorList>
    </citation>
    <scope>NUCLEOTIDE SEQUENCE [LARGE SCALE GENOMIC DNA]</scope>
    <source>
        <strain evidence="2">cv. Nipponbare</strain>
    </source>
</reference>
<protein>
    <submittedName>
        <fullName evidence="1">Os09g0514550 protein</fullName>
    </submittedName>
</protein>
<name>A0A0P0XQF9_ORYSJ</name>
<evidence type="ECO:0000313" key="2">
    <source>
        <dbReference type="Proteomes" id="UP000059680"/>
    </source>
</evidence>
<sequence>MDVFQLQDQSSSNLLINSSIGISAKLPFAVCSYCKMNSFVVVPFLVNEYAKCSSRRRKLDRLIPVLRSTSENANFWRTYGPVSSFSKSCPSGLLLPCSLVLDVSISFSKRERTFLPTEPLSSRHLFLVESRRSTATFEIGHMAMSGESWFASRASAIPHASTTALSVTERFTPSPGLPELFSCWWTILEYASKLSPRVRDAHLKNLIASAKASCGNCFRW</sequence>
<evidence type="ECO:0000313" key="1">
    <source>
        <dbReference type="EMBL" id="BAT08947.1"/>
    </source>
</evidence>
<accession>A0A0P0XQF9</accession>
<reference evidence="2" key="1">
    <citation type="journal article" date="2005" name="Nature">
        <title>The map-based sequence of the rice genome.</title>
        <authorList>
            <consortium name="International rice genome sequencing project (IRGSP)"/>
            <person name="Matsumoto T."/>
            <person name="Wu J."/>
            <person name="Kanamori H."/>
            <person name="Katayose Y."/>
            <person name="Fujisawa M."/>
            <person name="Namiki N."/>
            <person name="Mizuno H."/>
            <person name="Yamamoto K."/>
            <person name="Antonio B.A."/>
            <person name="Baba T."/>
            <person name="Sakata K."/>
            <person name="Nagamura Y."/>
            <person name="Aoki H."/>
            <person name="Arikawa K."/>
            <person name="Arita K."/>
            <person name="Bito T."/>
            <person name="Chiden Y."/>
            <person name="Fujitsuka N."/>
            <person name="Fukunaka R."/>
            <person name="Hamada M."/>
            <person name="Harada C."/>
            <person name="Hayashi A."/>
            <person name="Hijishita S."/>
            <person name="Honda M."/>
            <person name="Hosokawa S."/>
            <person name="Ichikawa Y."/>
            <person name="Idonuma A."/>
            <person name="Iijima M."/>
            <person name="Ikeda M."/>
            <person name="Ikeno M."/>
            <person name="Ito K."/>
            <person name="Ito S."/>
            <person name="Ito T."/>
            <person name="Ito Y."/>
            <person name="Ito Y."/>
            <person name="Iwabuchi A."/>
            <person name="Kamiya K."/>
            <person name="Karasawa W."/>
            <person name="Kurita K."/>
            <person name="Katagiri S."/>
            <person name="Kikuta A."/>
            <person name="Kobayashi H."/>
            <person name="Kobayashi N."/>
            <person name="Machita K."/>
            <person name="Maehara T."/>
            <person name="Masukawa M."/>
            <person name="Mizubayashi T."/>
            <person name="Mukai Y."/>
            <person name="Nagasaki H."/>
            <person name="Nagata Y."/>
            <person name="Naito S."/>
            <person name="Nakashima M."/>
            <person name="Nakama Y."/>
            <person name="Nakamichi Y."/>
            <person name="Nakamura M."/>
            <person name="Meguro A."/>
            <person name="Negishi M."/>
            <person name="Ohta I."/>
            <person name="Ohta T."/>
            <person name="Okamoto M."/>
            <person name="Ono N."/>
            <person name="Saji S."/>
            <person name="Sakaguchi M."/>
            <person name="Sakai K."/>
            <person name="Shibata M."/>
            <person name="Shimokawa T."/>
            <person name="Song J."/>
            <person name="Takazaki Y."/>
            <person name="Terasawa K."/>
            <person name="Tsugane M."/>
            <person name="Tsuji K."/>
            <person name="Ueda S."/>
            <person name="Waki K."/>
            <person name="Yamagata H."/>
            <person name="Yamamoto M."/>
            <person name="Yamamoto S."/>
            <person name="Yamane H."/>
            <person name="Yoshiki S."/>
            <person name="Yoshihara R."/>
            <person name="Yukawa K."/>
            <person name="Zhong H."/>
            <person name="Yano M."/>
            <person name="Yuan Q."/>
            <person name="Ouyang S."/>
            <person name="Liu J."/>
            <person name="Jones K.M."/>
            <person name="Gansberger K."/>
            <person name="Moffat K."/>
            <person name="Hill J."/>
            <person name="Bera J."/>
            <person name="Fadrosh D."/>
            <person name="Jin S."/>
            <person name="Johri S."/>
            <person name="Kim M."/>
            <person name="Overton L."/>
            <person name="Reardon M."/>
            <person name="Tsitrin T."/>
            <person name="Vuong H."/>
            <person name="Weaver B."/>
            <person name="Ciecko A."/>
            <person name="Tallon L."/>
            <person name="Jackson J."/>
            <person name="Pai G."/>
            <person name="Aken S.V."/>
            <person name="Utterback T."/>
            <person name="Reidmuller S."/>
            <person name="Feldblyum T."/>
            <person name="Hsiao J."/>
            <person name="Zismann V."/>
            <person name="Iobst S."/>
            <person name="de Vazeille A.R."/>
            <person name="Buell C.R."/>
            <person name="Ying K."/>
            <person name="Li Y."/>
            <person name="Lu T."/>
            <person name="Huang Y."/>
            <person name="Zhao Q."/>
            <person name="Feng Q."/>
            <person name="Zhang L."/>
            <person name="Zhu J."/>
            <person name="Weng Q."/>
            <person name="Mu J."/>
            <person name="Lu Y."/>
            <person name="Fan D."/>
            <person name="Liu Y."/>
            <person name="Guan J."/>
            <person name="Zhang Y."/>
            <person name="Yu S."/>
            <person name="Liu X."/>
            <person name="Zhang Y."/>
            <person name="Hong G."/>
            <person name="Han B."/>
            <person name="Choisne N."/>
            <person name="Demange N."/>
            <person name="Orjeda G."/>
            <person name="Samain S."/>
            <person name="Cattolico L."/>
            <person name="Pelletier E."/>
            <person name="Couloux A."/>
            <person name="Segurens B."/>
            <person name="Wincker P."/>
            <person name="D'Hont A."/>
            <person name="Scarpelli C."/>
            <person name="Weissenbach J."/>
            <person name="Salanoubat M."/>
            <person name="Quetier F."/>
            <person name="Yu Y."/>
            <person name="Kim H.R."/>
            <person name="Rambo T."/>
            <person name="Currie J."/>
            <person name="Collura K."/>
            <person name="Luo M."/>
            <person name="Yang T."/>
            <person name="Ammiraju J.S.S."/>
            <person name="Engler F."/>
            <person name="Soderlund C."/>
            <person name="Wing R.A."/>
            <person name="Palmer L.E."/>
            <person name="de la Bastide M."/>
            <person name="Spiegel L."/>
            <person name="Nascimento L."/>
            <person name="Zutavern T."/>
            <person name="O'Shaughnessy A."/>
            <person name="Dike S."/>
            <person name="Dedhia N."/>
            <person name="Preston R."/>
            <person name="Balija V."/>
            <person name="McCombie W.R."/>
            <person name="Chow T."/>
            <person name="Chen H."/>
            <person name="Chung M."/>
            <person name="Chen C."/>
            <person name="Shaw J."/>
            <person name="Wu H."/>
            <person name="Hsiao K."/>
            <person name="Chao Y."/>
            <person name="Chu M."/>
            <person name="Cheng C."/>
            <person name="Hour A."/>
            <person name="Lee P."/>
            <person name="Lin S."/>
            <person name="Lin Y."/>
            <person name="Liou J."/>
            <person name="Liu S."/>
            <person name="Hsing Y."/>
            <person name="Raghuvanshi S."/>
            <person name="Mohanty A."/>
            <person name="Bharti A.K."/>
            <person name="Gaur A."/>
            <person name="Gupta V."/>
            <person name="Kumar D."/>
            <person name="Ravi V."/>
            <person name="Vij S."/>
            <person name="Kapur A."/>
            <person name="Khurana P."/>
            <person name="Khurana P."/>
            <person name="Khurana J.P."/>
            <person name="Tyagi A.K."/>
            <person name="Gaikwad K."/>
            <person name="Singh A."/>
            <person name="Dalal V."/>
            <person name="Srivastava S."/>
            <person name="Dixit A."/>
            <person name="Pal A.K."/>
            <person name="Ghazi I.A."/>
            <person name="Yadav M."/>
            <person name="Pandit A."/>
            <person name="Bhargava A."/>
            <person name="Sureshbabu K."/>
            <person name="Batra K."/>
            <person name="Sharma T.R."/>
            <person name="Mohapatra T."/>
            <person name="Singh N.K."/>
            <person name="Messing J."/>
            <person name="Nelson A.B."/>
            <person name="Fuks G."/>
            <person name="Kavchok S."/>
            <person name="Keizer G."/>
            <person name="Linton E."/>
            <person name="Llaca V."/>
            <person name="Song R."/>
            <person name="Tanyolac B."/>
            <person name="Young S."/>
            <person name="Ho-Il K."/>
            <person name="Hahn J.H."/>
            <person name="Sangsakoo G."/>
            <person name="Vanavichit A."/>
            <person name="de Mattos Luiz.A.T."/>
            <person name="Zimmer P.D."/>
            <person name="Malone G."/>
            <person name="Dellagostin O."/>
            <person name="de Oliveira A.C."/>
            <person name="Bevan M."/>
            <person name="Bancroft I."/>
            <person name="Minx P."/>
            <person name="Cordum H."/>
            <person name="Wilson R."/>
            <person name="Cheng Z."/>
            <person name="Jin W."/>
            <person name="Jiang J."/>
            <person name="Leong S.A."/>
            <person name="Iwama H."/>
            <person name="Gojobori T."/>
            <person name="Itoh T."/>
            <person name="Niimura Y."/>
            <person name="Fujii Y."/>
            <person name="Habara T."/>
            <person name="Sakai H."/>
            <person name="Sato Y."/>
            <person name="Wilson G."/>
            <person name="Kumar K."/>
            <person name="McCouch S."/>
            <person name="Juretic N."/>
            <person name="Hoen D."/>
            <person name="Wright S."/>
            <person name="Bruskiewich R."/>
            <person name="Bureau T."/>
            <person name="Miyao A."/>
            <person name="Hirochika H."/>
            <person name="Nishikawa T."/>
            <person name="Kadowaki K."/>
            <person name="Sugiura M."/>
            <person name="Burr B."/>
            <person name="Sasaki T."/>
        </authorList>
    </citation>
    <scope>NUCLEOTIDE SEQUENCE [LARGE SCALE GENOMIC DNA]</scope>
    <source>
        <strain evidence="2">cv. Nipponbare</strain>
    </source>
</reference>
<dbReference type="PaxDb" id="39947-A0A0P0XQF9"/>
<gene>
    <name evidence="1" type="ordered locus">Os09g0514550</name>
    <name evidence="1" type="ORF">OSNPB_090514550</name>
</gene>
<dbReference type="EMBL" id="AP014965">
    <property type="protein sequence ID" value="BAT08947.1"/>
    <property type="molecule type" value="Genomic_DNA"/>
</dbReference>